<dbReference type="Gene3D" id="1.10.10.1540">
    <property type="entry name" value="Costar domain"/>
    <property type="match status" value="1"/>
</dbReference>
<evidence type="ECO:0000313" key="3">
    <source>
        <dbReference type="EMBL" id="CAF3709909.1"/>
    </source>
</evidence>
<evidence type="ECO:0000313" key="2">
    <source>
        <dbReference type="EMBL" id="CAF1354909.1"/>
    </source>
</evidence>
<protein>
    <recommendedName>
        <fullName evidence="1">Costars domain-containing protein</fullName>
    </recommendedName>
</protein>
<dbReference type="InterPro" id="IPR027817">
    <property type="entry name" value="Costars_dom"/>
</dbReference>
<evidence type="ECO:0000259" key="1">
    <source>
        <dbReference type="SMART" id="SM01283"/>
    </source>
</evidence>
<dbReference type="Proteomes" id="UP000663889">
    <property type="component" value="Unassembled WGS sequence"/>
</dbReference>
<proteinExistence type="predicted"/>
<dbReference type="AlphaFoldDB" id="A0A815HTK8"/>
<name>A0A815HTK8_9BILA</name>
<evidence type="ECO:0000313" key="4">
    <source>
        <dbReference type="Proteomes" id="UP000663889"/>
    </source>
</evidence>
<dbReference type="Pfam" id="PF14705">
    <property type="entry name" value="Costars"/>
    <property type="match status" value="1"/>
</dbReference>
<dbReference type="SMART" id="SM01283">
    <property type="entry name" value="Costars"/>
    <property type="match status" value="1"/>
</dbReference>
<dbReference type="EMBL" id="CAJOBE010001044">
    <property type="protein sequence ID" value="CAF3709909.1"/>
    <property type="molecule type" value="Genomic_DNA"/>
</dbReference>
<feature type="domain" description="Costars" evidence="1">
    <location>
        <begin position="59"/>
        <end position="136"/>
    </location>
</feature>
<sequence>MASQKDNTMEYDKKAYKKAEKPKNFLAGRVNKFQEKVNQTQAPTSPQITSIHNHQEVDHNTLEEIKHLHKLIKDNGLQGDYAVQITFGELIPIYGAAQIDKLVKILSIARQHGYVNYNSNDLLRQDRDEDILIKLIKTPF</sequence>
<reference evidence="2" key="1">
    <citation type="submission" date="2021-02" db="EMBL/GenBank/DDBJ databases">
        <authorList>
            <person name="Nowell W R."/>
        </authorList>
    </citation>
    <scope>NUCLEOTIDE SEQUENCE</scope>
</reference>
<dbReference type="EMBL" id="CAJNOU010002864">
    <property type="protein sequence ID" value="CAF1354909.1"/>
    <property type="molecule type" value="Genomic_DNA"/>
</dbReference>
<gene>
    <name evidence="3" type="ORF">FNK824_LOCUS9748</name>
    <name evidence="2" type="ORF">SEV965_LOCUS29064</name>
</gene>
<comment type="caution">
    <text evidence="2">The sequence shown here is derived from an EMBL/GenBank/DDBJ whole genome shotgun (WGS) entry which is preliminary data.</text>
</comment>
<accession>A0A815HTK8</accession>
<organism evidence="2 4">
    <name type="scientific">Rotaria sordida</name>
    <dbReference type="NCBI Taxonomy" id="392033"/>
    <lineage>
        <taxon>Eukaryota</taxon>
        <taxon>Metazoa</taxon>
        <taxon>Spiralia</taxon>
        <taxon>Gnathifera</taxon>
        <taxon>Rotifera</taxon>
        <taxon>Eurotatoria</taxon>
        <taxon>Bdelloidea</taxon>
        <taxon>Philodinida</taxon>
        <taxon>Philodinidae</taxon>
        <taxon>Rotaria</taxon>
    </lineage>
</organism>
<dbReference type="InterPro" id="IPR038095">
    <property type="entry name" value="Costars_sf"/>
</dbReference>
<dbReference type="Proteomes" id="UP000663874">
    <property type="component" value="Unassembled WGS sequence"/>
</dbReference>